<evidence type="ECO:0000256" key="1">
    <source>
        <dbReference type="ARBA" id="ARBA00010996"/>
    </source>
</evidence>
<dbReference type="PROSITE" id="PS51257">
    <property type="entry name" value="PROKAR_LIPOPROTEIN"/>
    <property type="match status" value="1"/>
</dbReference>
<feature type="domain" description="Thioredoxin" evidence="4">
    <location>
        <begin position="25"/>
        <end position="190"/>
    </location>
</feature>
<comment type="similarity">
    <text evidence="1">Belongs to the SCO1/2 family.</text>
</comment>
<name>A0ABT9WN76_9BACI</name>
<evidence type="ECO:0000256" key="3">
    <source>
        <dbReference type="SAM" id="SignalP"/>
    </source>
</evidence>
<comment type="caution">
    <text evidence="5">The sequence shown here is derived from an EMBL/GenBank/DDBJ whole genome shotgun (WGS) entry which is preliminary data.</text>
</comment>
<dbReference type="PANTHER" id="PTHR12151:SF25">
    <property type="entry name" value="LINALOOL DEHYDRATASE_ISOMERASE DOMAIN-CONTAINING PROTEIN"/>
    <property type="match status" value="1"/>
</dbReference>
<evidence type="ECO:0000313" key="5">
    <source>
        <dbReference type="EMBL" id="MDQ0174742.1"/>
    </source>
</evidence>
<dbReference type="InterPro" id="IPR036249">
    <property type="entry name" value="Thioredoxin-like_sf"/>
</dbReference>
<feature type="chain" id="PRO_5046549486" evidence="3">
    <location>
        <begin position="24"/>
        <end position="190"/>
    </location>
</feature>
<dbReference type="PROSITE" id="PS51352">
    <property type="entry name" value="THIOREDOXIN_2"/>
    <property type="match status" value="1"/>
</dbReference>
<sequence length="190" mass="21884">MKLFRPSFLIIFTVLLLFVSACSNDKSGRPIKDFTFINQDGKEFGLEDMKGKVWIADFIFTNCTTVCPPMTMNMTEIQKQMKEKGYDDVHIVSFTVDPEVDTPEVLKEYAETFEADLDNWQFLTGYSMEEIAEFAEKNFKAPAFKPENDDQVIHGSAFYVINKEGEIVKDFGGVEDVQFSHIMKEVKRLR</sequence>
<dbReference type="RefSeq" id="WP_307226461.1">
    <property type="nucleotide sequence ID" value="NZ_JAUSTT010000002.1"/>
</dbReference>
<accession>A0ABT9WN76</accession>
<dbReference type="Proteomes" id="UP001223586">
    <property type="component" value="Unassembled WGS sequence"/>
</dbReference>
<dbReference type="InterPro" id="IPR003782">
    <property type="entry name" value="SCO1/SenC"/>
</dbReference>
<feature type="signal peptide" evidence="3">
    <location>
        <begin position="1"/>
        <end position="23"/>
    </location>
</feature>
<dbReference type="InterPro" id="IPR013766">
    <property type="entry name" value="Thioredoxin_domain"/>
</dbReference>
<reference evidence="5 6" key="1">
    <citation type="submission" date="2023-07" db="EMBL/GenBank/DDBJ databases">
        <title>Genomic Encyclopedia of Type Strains, Phase IV (KMG-IV): sequencing the most valuable type-strain genomes for metagenomic binning, comparative biology and taxonomic classification.</title>
        <authorList>
            <person name="Goeker M."/>
        </authorList>
    </citation>
    <scope>NUCLEOTIDE SEQUENCE [LARGE SCALE GENOMIC DNA]</scope>
    <source>
        <strain evidence="5 6">DSM 23837</strain>
    </source>
</reference>
<keyword evidence="2" id="KW-0186">Copper</keyword>
<dbReference type="Pfam" id="PF02630">
    <property type="entry name" value="SCO1-SenC"/>
    <property type="match status" value="1"/>
</dbReference>
<dbReference type="EMBL" id="JAUSTT010000002">
    <property type="protein sequence ID" value="MDQ0174742.1"/>
    <property type="molecule type" value="Genomic_DNA"/>
</dbReference>
<dbReference type="CDD" id="cd02968">
    <property type="entry name" value="SCO"/>
    <property type="match status" value="1"/>
</dbReference>
<keyword evidence="3" id="KW-0732">Signal</keyword>
<keyword evidence="6" id="KW-1185">Reference proteome</keyword>
<proteinExistence type="inferred from homology"/>
<dbReference type="SUPFAM" id="SSF52833">
    <property type="entry name" value="Thioredoxin-like"/>
    <property type="match status" value="1"/>
</dbReference>
<protein>
    <submittedName>
        <fullName evidence="5">Protein SCO1/2</fullName>
    </submittedName>
</protein>
<dbReference type="Gene3D" id="3.40.30.10">
    <property type="entry name" value="Glutaredoxin"/>
    <property type="match status" value="1"/>
</dbReference>
<evidence type="ECO:0000259" key="4">
    <source>
        <dbReference type="PROSITE" id="PS51352"/>
    </source>
</evidence>
<evidence type="ECO:0000313" key="6">
    <source>
        <dbReference type="Proteomes" id="UP001223586"/>
    </source>
</evidence>
<dbReference type="PANTHER" id="PTHR12151">
    <property type="entry name" value="ELECTRON TRANSPORT PROTIN SCO1/SENC FAMILY MEMBER"/>
    <property type="match status" value="1"/>
</dbReference>
<evidence type="ECO:0000256" key="2">
    <source>
        <dbReference type="ARBA" id="ARBA00023008"/>
    </source>
</evidence>
<organism evidence="5 6">
    <name type="scientific">Bacillus chungangensis</name>
    <dbReference type="NCBI Taxonomy" id="587633"/>
    <lineage>
        <taxon>Bacteria</taxon>
        <taxon>Bacillati</taxon>
        <taxon>Bacillota</taxon>
        <taxon>Bacilli</taxon>
        <taxon>Bacillales</taxon>
        <taxon>Bacillaceae</taxon>
        <taxon>Bacillus</taxon>
    </lineage>
</organism>
<gene>
    <name evidence="5" type="ORF">J2S08_000575</name>
</gene>